<name>A0A0S7YD20_UNCT6</name>
<comment type="caution">
    <text evidence="1">The sequence shown here is derived from an EMBL/GenBank/DDBJ whole genome shotgun (WGS) entry which is preliminary data.</text>
</comment>
<proteinExistence type="predicted"/>
<protein>
    <submittedName>
        <fullName evidence="1">Uncharacterized protein</fullName>
    </submittedName>
</protein>
<accession>A0A0S7YD20</accession>
<organism evidence="1 2">
    <name type="scientific">candidate division TA06 bacterium DG_78</name>
    <dbReference type="NCBI Taxonomy" id="1703772"/>
    <lineage>
        <taxon>Bacteria</taxon>
        <taxon>Bacteria division TA06</taxon>
    </lineage>
</organism>
<feature type="non-terminal residue" evidence="1">
    <location>
        <position position="97"/>
    </location>
</feature>
<dbReference type="AlphaFoldDB" id="A0A0S7YD20"/>
<gene>
    <name evidence="1" type="ORF">AMJ52_06850</name>
</gene>
<dbReference type="EMBL" id="LJNI01000086">
    <property type="protein sequence ID" value="KPJ72267.1"/>
    <property type="molecule type" value="Genomic_DNA"/>
</dbReference>
<sequence>MKCPVSFTPSWGETFQYDNGVFNNGIGINSSDDPFDPLDWQTYGWATYFLLHEFGITTTRKVSALMVYPWNIIATDFAFAENTYTVTVFTDLSGNDI</sequence>
<evidence type="ECO:0000313" key="2">
    <source>
        <dbReference type="Proteomes" id="UP000051012"/>
    </source>
</evidence>
<reference evidence="1 2" key="1">
    <citation type="journal article" date="2015" name="Microbiome">
        <title>Genomic resolution of linkages in carbon, nitrogen, and sulfur cycling among widespread estuary sediment bacteria.</title>
        <authorList>
            <person name="Baker B.J."/>
            <person name="Lazar C.S."/>
            <person name="Teske A.P."/>
            <person name="Dick G.J."/>
        </authorList>
    </citation>
    <scope>NUCLEOTIDE SEQUENCE [LARGE SCALE GENOMIC DNA]</scope>
    <source>
        <strain evidence="1">DG_78</strain>
    </source>
</reference>
<evidence type="ECO:0000313" key="1">
    <source>
        <dbReference type="EMBL" id="KPJ72267.1"/>
    </source>
</evidence>
<dbReference type="Proteomes" id="UP000051012">
    <property type="component" value="Unassembled WGS sequence"/>
</dbReference>